<protein>
    <submittedName>
        <fullName evidence="2">Uncharacterized protein</fullName>
    </submittedName>
</protein>
<dbReference type="AlphaFoldDB" id="A0A0A3Y3X6"/>
<organism evidence="2 3">
    <name type="scientific">Bradyrhizobium japonicum</name>
    <dbReference type="NCBI Taxonomy" id="375"/>
    <lineage>
        <taxon>Bacteria</taxon>
        <taxon>Pseudomonadati</taxon>
        <taxon>Pseudomonadota</taxon>
        <taxon>Alphaproteobacteria</taxon>
        <taxon>Hyphomicrobiales</taxon>
        <taxon>Nitrobacteraceae</taxon>
        <taxon>Bradyrhizobium</taxon>
    </lineage>
</organism>
<name>A0A0A3Y3X6_BRAJP</name>
<evidence type="ECO:0000313" key="2">
    <source>
        <dbReference type="EMBL" id="KGT81427.1"/>
    </source>
</evidence>
<keyword evidence="1" id="KW-0472">Membrane</keyword>
<comment type="caution">
    <text evidence="2">The sequence shown here is derived from an EMBL/GenBank/DDBJ whole genome shotgun (WGS) entry which is preliminary data.</text>
</comment>
<keyword evidence="1" id="KW-1133">Transmembrane helix</keyword>
<dbReference type="EMBL" id="JRPN01000001">
    <property type="protein sequence ID" value="KGT81427.1"/>
    <property type="molecule type" value="Genomic_DNA"/>
</dbReference>
<gene>
    <name evidence="2" type="ORF">MA20_01360</name>
</gene>
<sequence>MAGSPIFRTAVGARARLPAMTEEVAATAIQGLATASRWGVGFPATVRGTPATAVPAAIAVAVAGIAAVAAMVVEAVAVTRSAKILIQRNALF</sequence>
<dbReference type="Proteomes" id="UP000030377">
    <property type="component" value="Unassembled WGS sequence"/>
</dbReference>
<evidence type="ECO:0000256" key="1">
    <source>
        <dbReference type="SAM" id="Phobius"/>
    </source>
</evidence>
<keyword evidence="1" id="KW-0812">Transmembrane</keyword>
<evidence type="ECO:0000313" key="3">
    <source>
        <dbReference type="Proteomes" id="UP000030377"/>
    </source>
</evidence>
<feature type="transmembrane region" description="Helical" evidence="1">
    <location>
        <begin position="56"/>
        <end position="78"/>
    </location>
</feature>
<reference evidence="2 3" key="1">
    <citation type="submission" date="2014-09" db="EMBL/GenBank/DDBJ databases">
        <title>Draft genome of Bradyrhizobium japonicum Is-34.</title>
        <authorList>
            <person name="Tsurumaru H."/>
            <person name="Yamakawa T."/>
            <person name="Hashimoto S."/>
            <person name="Okizaki K."/>
            <person name="Kanesaki Y."/>
            <person name="Yoshikawa H."/>
            <person name="Yajima S."/>
        </authorList>
    </citation>
    <scope>NUCLEOTIDE SEQUENCE [LARGE SCALE GENOMIC DNA]</scope>
    <source>
        <strain evidence="2 3">Is-34</strain>
    </source>
</reference>
<accession>A0A0A3Y3X6</accession>
<proteinExistence type="predicted"/>